<sequence>MGTVWKMVDDTDGGIEYTGDWRPSFGNDIIDGVGVSLNDSAHSVFGPVFNNTVHSVLTAGTSLKFRFNGTSHAALYGSNVRTPNLNGSFVMECLLDNVSVGADGGQEAGPVTLSLTPTGTLVHNNQVLCRSGEAKSNLVVPGEHELVFNVLNSTGTTAGLFVDYIVYETLPDASVDGDILQMGNGEIDFPANRDQHLSFSPGWVETAHPFASIFTYTPGSSVTVKFNGTGIQLYGELMGEGTPSQLASNPMIYQLDDQDPMGFQLFPFGDDFNRTHQILFDMHSLSPNEHTVVVTHNGTASGMPLIVDYFQVTSLTSNEQASLSSGVPSGLSFPPSRHQQKSAIIGGAVGGALLFSLVTVGAVIFLWKRNRQGQRQRKGTTGISPLYVESSGADFNPYSLESSFHTRRTTKPTMEGSHPHDMSSTPMEDINVVRTRNLKLQQRLTMLQTPVSGNRHEEQLPITHTDSGWRMREEDRQELPPNYAEA</sequence>
<feature type="compositionally biased region" description="Basic and acidic residues" evidence="1">
    <location>
        <begin position="467"/>
        <end position="478"/>
    </location>
</feature>
<keyword evidence="2" id="KW-0472">Membrane</keyword>
<gene>
    <name evidence="3" type="ORF">K435DRAFT_782681</name>
</gene>
<evidence type="ECO:0000313" key="4">
    <source>
        <dbReference type="Proteomes" id="UP000297245"/>
    </source>
</evidence>
<feature type="region of interest" description="Disordered" evidence="1">
    <location>
        <begin position="407"/>
        <end position="427"/>
    </location>
</feature>
<evidence type="ECO:0000313" key="3">
    <source>
        <dbReference type="EMBL" id="THU86995.1"/>
    </source>
</evidence>
<protein>
    <submittedName>
        <fullName evidence="3">Uncharacterized protein</fullName>
    </submittedName>
</protein>
<dbReference type="Gene3D" id="2.60.120.260">
    <property type="entry name" value="Galactose-binding domain-like"/>
    <property type="match status" value="1"/>
</dbReference>
<name>A0A4V4HDH7_DENBC</name>
<keyword evidence="2" id="KW-0812">Transmembrane</keyword>
<organism evidence="3 4">
    <name type="scientific">Dendrothele bispora (strain CBS 962.96)</name>
    <dbReference type="NCBI Taxonomy" id="1314807"/>
    <lineage>
        <taxon>Eukaryota</taxon>
        <taxon>Fungi</taxon>
        <taxon>Dikarya</taxon>
        <taxon>Basidiomycota</taxon>
        <taxon>Agaricomycotina</taxon>
        <taxon>Agaricomycetes</taxon>
        <taxon>Agaricomycetidae</taxon>
        <taxon>Agaricales</taxon>
        <taxon>Agaricales incertae sedis</taxon>
        <taxon>Dendrothele</taxon>
    </lineage>
</organism>
<dbReference type="EMBL" id="ML179469">
    <property type="protein sequence ID" value="THU86995.1"/>
    <property type="molecule type" value="Genomic_DNA"/>
</dbReference>
<keyword evidence="4" id="KW-1185">Reference proteome</keyword>
<feature type="region of interest" description="Disordered" evidence="1">
    <location>
        <begin position="447"/>
        <end position="486"/>
    </location>
</feature>
<accession>A0A4V4HDH7</accession>
<evidence type="ECO:0000256" key="2">
    <source>
        <dbReference type="SAM" id="Phobius"/>
    </source>
</evidence>
<reference evidence="3 4" key="1">
    <citation type="journal article" date="2019" name="Nat. Ecol. Evol.">
        <title>Megaphylogeny resolves global patterns of mushroom evolution.</title>
        <authorList>
            <person name="Varga T."/>
            <person name="Krizsan K."/>
            <person name="Foldi C."/>
            <person name="Dima B."/>
            <person name="Sanchez-Garcia M."/>
            <person name="Sanchez-Ramirez S."/>
            <person name="Szollosi G.J."/>
            <person name="Szarkandi J.G."/>
            <person name="Papp V."/>
            <person name="Albert L."/>
            <person name="Andreopoulos W."/>
            <person name="Angelini C."/>
            <person name="Antonin V."/>
            <person name="Barry K.W."/>
            <person name="Bougher N.L."/>
            <person name="Buchanan P."/>
            <person name="Buyck B."/>
            <person name="Bense V."/>
            <person name="Catcheside P."/>
            <person name="Chovatia M."/>
            <person name="Cooper J."/>
            <person name="Damon W."/>
            <person name="Desjardin D."/>
            <person name="Finy P."/>
            <person name="Geml J."/>
            <person name="Haridas S."/>
            <person name="Hughes K."/>
            <person name="Justo A."/>
            <person name="Karasinski D."/>
            <person name="Kautmanova I."/>
            <person name="Kiss B."/>
            <person name="Kocsube S."/>
            <person name="Kotiranta H."/>
            <person name="LaButti K.M."/>
            <person name="Lechner B.E."/>
            <person name="Liimatainen K."/>
            <person name="Lipzen A."/>
            <person name="Lukacs Z."/>
            <person name="Mihaltcheva S."/>
            <person name="Morgado L.N."/>
            <person name="Niskanen T."/>
            <person name="Noordeloos M.E."/>
            <person name="Ohm R.A."/>
            <person name="Ortiz-Santana B."/>
            <person name="Ovrebo C."/>
            <person name="Racz N."/>
            <person name="Riley R."/>
            <person name="Savchenko A."/>
            <person name="Shiryaev A."/>
            <person name="Soop K."/>
            <person name="Spirin V."/>
            <person name="Szebenyi C."/>
            <person name="Tomsovsky M."/>
            <person name="Tulloss R.E."/>
            <person name="Uehling J."/>
            <person name="Grigoriev I.V."/>
            <person name="Vagvolgyi C."/>
            <person name="Papp T."/>
            <person name="Martin F.M."/>
            <person name="Miettinen O."/>
            <person name="Hibbett D.S."/>
            <person name="Nagy L.G."/>
        </authorList>
    </citation>
    <scope>NUCLEOTIDE SEQUENCE [LARGE SCALE GENOMIC DNA]</scope>
    <source>
        <strain evidence="3 4">CBS 962.96</strain>
    </source>
</reference>
<dbReference type="Proteomes" id="UP000297245">
    <property type="component" value="Unassembled WGS sequence"/>
</dbReference>
<dbReference type="CDD" id="cd12087">
    <property type="entry name" value="TM_EGFR-like"/>
    <property type="match status" value="1"/>
</dbReference>
<dbReference type="OrthoDB" id="3029306at2759"/>
<proteinExistence type="predicted"/>
<keyword evidence="2" id="KW-1133">Transmembrane helix</keyword>
<dbReference type="AlphaFoldDB" id="A0A4V4HDH7"/>
<evidence type="ECO:0000256" key="1">
    <source>
        <dbReference type="SAM" id="MobiDB-lite"/>
    </source>
</evidence>
<feature type="transmembrane region" description="Helical" evidence="2">
    <location>
        <begin position="343"/>
        <end position="367"/>
    </location>
</feature>